<organism evidence="1 2">
    <name type="scientific">Scophthalmus maximus</name>
    <name type="common">Turbot</name>
    <name type="synonym">Psetta maxima</name>
    <dbReference type="NCBI Taxonomy" id="52904"/>
    <lineage>
        <taxon>Eukaryota</taxon>
        <taxon>Metazoa</taxon>
        <taxon>Chordata</taxon>
        <taxon>Craniata</taxon>
        <taxon>Vertebrata</taxon>
        <taxon>Euteleostomi</taxon>
        <taxon>Actinopterygii</taxon>
        <taxon>Neopterygii</taxon>
        <taxon>Teleostei</taxon>
        <taxon>Neoteleostei</taxon>
        <taxon>Acanthomorphata</taxon>
        <taxon>Carangaria</taxon>
        <taxon>Pleuronectiformes</taxon>
        <taxon>Pleuronectoidei</taxon>
        <taxon>Scophthalmidae</taxon>
        <taxon>Scophthalmus</taxon>
    </lineage>
</organism>
<proteinExistence type="predicted"/>
<comment type="caution">
    <text evidence="1">The sequence shown here is derived from an EMBL/GenBank/DDBJ whole genome shotgun (WGS) entry which is preliminary data.</text>
</comment>
<evidence type="ECO:0000313" key="1">
    <source>
        <dbReference type="EMBL" id="KAF0038779.1"/>
    </source>
</evidence>
<evidence type="ECO:0000313" key="2">
    <source>
        <dbReference type="Proteomes" id="UP000438429"/>
    </source>
</evidence>
<sequence>MAPEMSRVGFLERRVFVVSGQRFRDLERRHTRGQSSPLVLCQQRADRADWYVFCKQLLRDLDSSESDVPLSDPPAISLS</sequence>
<accession>A0A6A4T1A6</accession>
<dbReference type="Proteomes" id="UP000438429">
    <property type="component" value="Unassembled WGS sequence"/>
</dbReference>
<dbReference type="EMBL" id="VEVO01000008">
    <property type="protein sequence ID" value="KAF0038779.1"/>
    <property type="molecule type" value="Genomic_DNA"/>
</dbReference>
<dbReference type="AlphaFoldDB" id="A0A6A4T1A6"/>
<reference evidence="1 2" key="1">
    <citation type="submission" date="2019-06" db="EMBL/GenBank/DDBJ databases">
        <title>Draft genomes of female and male turbot (Scophthalmus maximus).</title>
        <authorList>
            <person name="Xu H."/>
            <person name="Xu X.-W."/>
            <person name="Shao C."/>
            <person name="Chen S."/>
        </authorList>
    </citation>
    <scope>NUCLEOTIDE SEQUENCE [LARGE SCALE GENOMIC DNA]</scope>
    <source>
        <strain evidence="1">Ysfricsl-2016a</strain>
        <tissue evidence="1">Blood</tissue>
    </source>
</reference>
<protein>
    <submittedName>
        <fullName evidence="1">Uncharacterized protein</fullName>
    </submittedName>
</protein>
<name>A0A6A4T1A6_SCOMX</name>
<gene>
    <name evidence="1" type="ORF">F2P81_009263</name>
</gene>